<dbReference type="InterPro" id="IPR001078">
    <property type="entry name" value="2-oxoacid_DH_actylTfrase"/>
</dbReference>
<dbReference type="Pfam" id="PF00198">
    <property type="entry name" value="2-oxoacid_dh"/>
    <property type="match status" value="1"/>
</dbReference>
<dbReference type="GO" id="GO:0016407">
    <property type="term" value="F:acetyltransferase activity"/>
    <property type="evidence" value="ECO:0007669"/>
    <property type="project" value="TreeGrafter"/>
</dbReference>
<feature type="domain" description="Lipoyl-binding" evidence="9">
    <location>
        <begin position="109"/>
        <end position="184"/>
    </location>
</feature>
<dbReference type="FunFam" id="3.30.559.10:FF:000007">
    <property type="entry name" value="Dihydrolipoamide acetyltransferase component of pyruvate dehydrogenase complex"/>
    <property type="match status" value="1"/>
</dbReference>
<dbReference type="SUPFAM" id="SSF47005">
    <property type="entry name" value="Peripheral subunit-binding domain of 2-oxo acid dehydrogenase complex"/>
    <property type="match status" value="1"/>
</dbReference>
<evidence type="ECO:0000256" key="7">
    <source>
        <dbReference type="RuleBase" id="RU003423"/>
    </source>
</evidence>
<evidence type="ECO:0000313" key="12">
    <source>
        <dbReference type="Proteomes" id="UP000663929"/>
    </source>
</evidence>
<dbReference type="Proteomes" id="UP000663929">
    <property type="component" value="Chromosome"/>
</dbReference>
<evidence type="ECO:0000256" key="2">
    <source>
        <dbReference type="ARBA" id="ARBA00007317"/>
    </source>
</evidence>
<dbReference type="EMBL" id="CP071793">
    <property type="protein sequence ID" value="QTD53203.1"/>
    <property type="molecule type" value="Genomic_DNA"/>
</dbReference>
<comment type="similarity">
    <text evidence="2 7">Belongs to the 2-oxoacid dehydrogenase family.</text>
</comment>
<feature type="compositionally biased region" description="Low complexity" evidence="8">
    <location>
        <begin position="85"/>
        <end position="100"/>
    </location>
</feature>
<dbReference type="SUPFAM" id="SSF52777">
    <property type="entry name" value="CoA-dependent acyltransferases"/>
    <property type="match status" value="1"/>
</dbReference>
<dbReference type="Pfam" id="PF00364">
    <property type="entry name" value="Biotin_lipoyl"/>
    <property type="match status" value="2"/>
</dbReference>
<evidence type="ECO:0000259" key="10">
    <source>
        <dbReference type="PROSITE" id="PS51826"/>
    </source>
</evidence>
<dbReference type="PANTHER" id="PTHR43178">
    <property type="entry name" value="DIHYDROLIPOAMIDE ACETYLTRANSFERASE COMPONENT OF PYRUVATE DEHYDROGENASE COMPLEX"/>
    <property type="match status" value="1"/>
</dbReference>
<feature type="domain" description="Peripheral subunit-binding (PSBD)" evidence="10">
    <location>
        <begin position="238"/>
        <end position="275"/>
    </location>
</feature>
<feature type="domain" description="Lipoyl-binding" evidence="9">
    <location>
        <begin position="2"/>
        <end position="77"/>
    </location>
</feature>
<evidence type="ECO:0000256" key="4">
    <source>
        <dbReference type="ARBA" id="ARBA00022679"/>
    </source>
</evidence>
<dbReference type="Gene3D" id="3.30.559.10">
    <property type="entry name" value="Chloramphenicol acetyltransferase-like domain"/>
    <property type="match status" value="1"/>
</dbReference>
<dbReference type="InterPro" id="IPR050743">
    <property type="entry name" value="2-oxoacid_DH_E2_comp"/>
</dbReference>
<dbReference type="GO" id="GO:0031405">
    <property type="term" value="F:lipoic acid binding"/>
    <property type="evidence" value="ECO:0007669"/>
    <property type="project" value="TreeGrafter"/>
</dbReference>
<dbReference type="Gene3D" id="2.40.50.100">
    <property type="match status" value="2"/>
</dbReference>
<evidence type="ECO:0000259" key="9">
    <source>
        <dbReference type="PROSITE" id="PS50968"/>
    </source>
</evidence>
<dbReference type="PROSITE" id="PS50968">
    <property type="entry name" value="BIOTINYL_LIPOYL"/>
    <property type="match status" value="2"/>
</dbReference>
<comment type="subunit">
    <text evidence="3">Forms a 24-polypeptide structural core with octahedral symmetry.</text>
</comment>
<dbReference type="InterPro" id="IPR011053">
    <property type="entry name" value="Single_hybrid_motif"/>
</dbReference>
<evidence type="ECO:0000256" key="8">
    <source>
        <dbReference type="SAM" id="MobiDB-lite"/>
    </source>
</evidence>
<dbReference type="InterPro" id="IPR004167">
    <property type="entry name" value="PSBD"/>
</dbReference>
<organism evidence="11 12">
    <name type="scientific">Sulfidibacter corallicola</name>
    <dbReference type="NCBI Taxonomy" id="2818388"/>
    <lineage>
        <taxon>Bacteria</taxon>
        <taxon>Pseudomonadati</taxon>
        <taxon>Acidobacteriota</taxon>
        <taxon>Holophagae</taxon>
        <taxon>Acanthopleuribacterales</taxon>
        <taxon>Acanthopleuribacteraceae</taxon>
        <taxon>Sulfidibacter</taxon>
    </lineage>
</organism>
<feature type="region of interest" description="Disordered" evidence="8">
    <location>
        <begin position="81"/>
        <end position="104"/>
    </location>
</feature>
<dbReference type="Gene3D" id="4.10.320.10">
    <property type="entry name" value="E3-binding domain"/>
    <property type="match status" value="1"/>
</dbReference>
<dbReference type="SUPFAM" id="SSF51230">
    <property type="entry name" value="Single hybrid motif"/>
    <property type="match status" value="2"/>
</dbReference>
<protein>
    <recommendedName>
        <fullName evidence="7">Dihydrolipoamide acetyltransferase component of pyruvate dehydrogenase complex</fullName>
        <ecNumber evidence="7">2.3.1.-</ecNumber>
    </recommendedName>
</protein>
<evidence type="ECO:0000256" key="6">
    <source>
        <dbReference type="ARBA" id="ARBA00023315"/>
    </source>
</evidence>
<keyword evidence="12" id="KW-1185">Reference proteome</keyword>
<sequence>MAVDFKLPEIGEGVIEGEIVDWHVAVGDTVHHDQPIVAILTDKATVEITSSFSGTIASLNGGSGDLVEVGATLVTYHPEGEQDTAAEPAAPKNAALAQTPKPTGGQGALFEFPLPEIGEGVMEGEIVDWHVRVGDFVTHDQPVVAVLTDKATVEITAPVDGRVVALEGITGDIIEVGQTIMTLETAEGGEAAISTSPQSAAASTTAAVPATAAAPVTVAASEVEPGDNPSISAFGTPLATPAVRRMAAQQGIDLTRVRGTGPNHRITRADVERVAAAPPVQVAAPAAAQPQASAAPAAAPAAPAPVVAAPAPVSIPAGEGETRERIRGLRKAIFSQMAKSKRHIPHFTYVDEVEMDKLVALRNELKGEAAERGIKLTFLPFIAKAIVLAIRKFPIMNSSIDEEAGEIVYKHYINLGIATATPNGLTVPVIKQADRKSILEMAGEMVEVTDRARNLRSTMDDITGGTFTITSLGRLGGLLATPIINHPEVGILGIHNLQDRAVVRDGQIVVRKMMNISLSFDHRVVDGDVGATFAQEVKRYLEEPGRLMLEMV</sequence>
<dbReference type="EC" id="2.3.1.-" evidence="7"/>
<dbReference type="PANTHER" id="PTHR43178:SF5">
    <property type="entry name" value="LIPOAMIDE ACYLTRANSFERASE COMPONENT OF BRANCHED-CHAIN ALPHA-KETO ACID DEHYDROGENASE COMPLEX, MITOCHONDRIAL"/>
    <property type="match status" value="1"/>
</dbReference>
<dbReference type="Pfam" id="PF02817">
    <property type="entry name" value="E3_binding"/>
    <property type="match status" value="1"/>
</dbReference>
<dbReference type="InterPro" id="IPR036625">
    <property type="entry name" value="E3-bd_dom_sf"/>
</dbReference>
<keyword evidence="4 7" id="KW-0808">Transferase</keyword>
<dbReference type="AlphaFoldDB" id="A0A8A4TUP6"/>
<dbReference type="CDD" id="cd06849">
    <property type="entry name" value="lipoyl_domain"/>
    <property type="match status" value="2"/>
</dbReference>
<reference evidence="11" key="1">
    <citation type="submission" date="2021-03" db="EMBL/GenBank/DDBJ databases">
        <title>Acanthopleuribacteraceae sp. M133.</title>
        <authorList>
            <person name="Wang G."/>
        </authorList>
    </citation>
    <scope>NUCLEOTIDE SEQUENCE</scope>
    <source>
        <strain evidence="11">M133</strain>
    </source>
</reference>
<keyword evidence="5 7" id="KW-0450">Lipoyl</keyword>
<dbReference type="PROSITE" id="PS51826">
    <property type="entry name" value="PSBD"/>
    <property type="match status" value="1"/>
</dbReference>
<dbReference type="RefSeq" id="WP_237383303.1">
    <property type="nucleotide sequence ID" value="NZ_CP071793.1"/>
</dbReference>
<dbReference type="InterPro" id="IPR000089">
    <property type="entry name" value="Biotin_lipoyl"/>
</dbReference>
<comment type="cofactor">
    <cofactor evidence="1 7">
        <name>(R)-lipoate</name>
        <dbReference type="ChEBI" id="CHEBI:83088"/>
    </cofactor>
</comment>
<evidence type="ECO:0000256" key="3">
    <source>
        <dbReference type="ARBA" id="ARBA00011484"/>
    </source>
</evidence>
<evidence type="ECO:0000256" key="5">
    <source>
        <dbReference type="ARBA" id="ARBA00022823"/>
    </source>
</evidence>
<dbReference type="InterPro" id="IPR023213">
    <property type="entry name" value="CAT-like_dom_sf"/>
</dbReference>
<proteinExistence type="inferred from homology"/>
<evidence type="ECO:0000256" key="1">
    <source>
        <dbReference type="ARBA" id="ARBA00001938"/>
    </source>
</evidence>
<evidence type="ECO:0000313" key="11">
    <source>
        <dbReference type="EMBL" id="QTD53203.1"/>
    </source>
</evidence>
<gene>
    <name evidence="11" type="ORF">J3U87_12165</name>
</gene>
<dbReference type="GO" id="GO:0005737">
    <property type="term" value="C:cytoplasm"/>
    <property type="evidence" value="ECO:0007669"/>
    <property type="project" value="TreeGrafter"/>
</dbReference>
<keyword evidence="6 7" id="KW-0012">Acyltransferase</keyword>
<accession>A0A8A4TUP6</accession>
<name>A0A8A4TUP6_SULCO</name>
<dbReference type="KEGG" id="scor:J3U87_12165"/>